<evidence type="ECO:0000259" key="2">
    <source>
        <dbReference type="PROSITE" id="PS51674"/>
    </source>
</evidence>
<evidence type="ECO:0000256" key="1">
    <source>
        <dbReference type="SAM" id="MobiDB-lite"/>
    </source>
</evidence>
<organism evidence="3 4">
    <name type="scientific">Arachnia rubra</name>
    <dbReference type="NCBI Taxonomy" id="1547448"/>
    <lineage>
        <taxon>Bacteria</taxon>
        <taxon>Bacillati</taxon>
        <taxon>Actinomycetota</taxon>
        <taxon>Actinomycetes</taxon>
        <taxon>Propionibacteriales</taxon>
        <taxon>Propionibacteriaceae</taxon>
        <taxon>Arachnia</taxon>
    </lineage>
</organism>
<proteinExistence type="predicted"/>
<gene>
    <name evidence="3" type="ORF">J5A65_02270</name>
</gene>
<evidence type="ECO:0000313" key="4">
    <source>
        <dbReference type="Proteomes" id="UP000678513"/>
    </source>
</evidence>
<reference evidence="3 4" key="1">
    <citation type="submission" date="2021-03" db="EMBL/GenBank/DDBJ databases">
        <title>Human Oral Microbial Genomes.</title>
        <authorList>
            <person name="Johnston C.D."/>
            <person name="Chen T."/>
            <person name="Dewhirst F.E."/>
        </authorList>
    </citation>
    <scope>NUCLEOTIDE SEQUENCE [LARGE SCALE GENOMIC DNA]</scope>
    <source>
        <strain evidence="3 4">DSMZ 100122</strain>
    </source>
</reference>
<sequence>MTIALDDATPCVKFASLFQDPLLEDEAASVGTAADLRAQAALMARAASLCGECPLRAECLAEAVVSHDVAGFVAGTTESQRREIRSRLDVTVTPEDLDIFAGVSSGRNFDHAEIHRLRQANPNQSLSTIAARVGCSVSTVKRHLRRADASGQDTVKPIKKRKPSRKEVMEAAAEVLQPEASVA</sequence>
<dbReference type="InterPro" id="IPR034768">
    <property type="entry name" value="4FE4S_WBL"/>
</dbReference>
<feature type="domain" description="4Fe-4S Wbl-type" evidence="2">
    <location>
        <begin position="10"/>
        <end position="83"/>
    </location>
</feature>
<dbReference type="InterPro" id="IPR036388">
    <property type="entry name" value="WH-like_DNA-bd_sf"/>
</dbReference>
<dbReference type="Gene3D" id="1.10.10.10">
    <property type="entry name" value="Winged helix-like DNA-binding domain superfamily/Winged helix DNA-binding domain"/>
    <property type="match status" value="1"/>
</dbReference>
<dbReference type="PROSITE" id="PS51674">
    <property type="entry name" value="4FE4S_WBL"/>
    <property type="match status" value="1"/>
</dbReference>
<feature type="region of interest" description="Disordered" evidence="1">
    <location>
        <begin position="147"/>
        <end position="183"/>
    </location>
</feature>
<accession>A0ABX7Y6Y2</accession>
<name>A0ABX7Y6Y2_9ACTN</name>
<evidence type="ECO:0000313" key="3">
    <source>
        <dbReference type="EMBL" id="QUC08595.1"/>
    </source>
</evidence>
<protein>
    <submittedName>
        <fullName evidence="3">WhiB family transcriptional regulator</fullName>
    </submittedName>
</protein>
<dbReference type="Proteomes" id="UP000678513">
    <property type="component" value="Chromosome"/>
</dbReference>
<keyword evidence="4" id="KW-1185">Reference proteome</keyword>
<dbReference type="RefSeq" id="WP_212324762.1">
    <property type="nucleotide sequence ID" value="NZ_AP024463.1"/>
</dbReference>
<dbReference type="EMBL" id="CP072384">
    <property type="protein sequence ID" value="QUC08595.1"/>
    <property type="molecule type" value="Genomic_DNA"/>
</dbReference>
<dbReference type="Pfam" id="PF02467">
    <property type="entry name" value="Whib"/>
    <property type="match status" value="1"/>
</dbReference>